<comment type="similarity">
    <text evidence="1 4">Belongs to the UDP-glycosyltransferase family.</text>
</comment>
<keyword evidence="3 4" id="KW-0808">Transferase</keyword>
<comment type="caution">
    <text evidence="5">The sequence shown here is derived from an EMBL/GenBank/DDBJ whole genome shotgun (WGS) entry which is preliminary data.</text>
</comment>
<evidence type="ECO:0000313" key="6">
    <source>
        <dbReference type="Proteomes" id="UP000886595"/>
    </source>
</evidence>
<proteinExistence type="inferred from homology"/>
<dbReference type="SUPFAM" id="SSF53756">
    <property type="entry name" value="UDP-Glycosyltransferase/glycogen phosphorylase"/>
    <property type="match status" value="1"/>
</dbReference>
<dbReference type="PROSITE" id="PS00375">
    <property type="entry name" value="UDPGT"/>
    <property type="match status" value="1"/>
</dbReference>
<dbReference type="Gene3D" id="3.40.50.2000">
    <property type="entry name" value="Glycogen Phosphorylase B"/>
    <property type="match status" value="1"/>
</dbReference>
<keyword evidence="6" id="KW-1185">Reference proteome</keyword>
<protein>
    <recommendedName>
        <fullName evidence="7">UDP-glycosyltransferases domain-containing protein</fullName>
    </recommendedName>
</protein>
<gene>
    <name evidence="5" type="ORF">Bca52824_025753</name>
</gene>
<dbReference type="InterPro" id="IPR035595">
    <property type="entry name" value="UDP_glycos_trans_CS"/>
</dbReference>
<dbReference type="Pfam" id="PF00201">
    <property type="entry name" value="UDPGT"/>
    <property type="match status" value="1"/>
</dbReference>
<dbReference type="FunFam" id="3.40.50.2000:FF:000431">
    <property type="entry name" value="UDP-glycosyltransferase 90A1"/>
    <property type="match status" value="1"/>
</dbReference>
<evidence type="ECO:0000256" key="4">
    <source>
        <dbReference type="RuleBase" id="RU003718"/>
    </source>
</evidence>
<dbReference type="OrthoDB" id="5835829at2759"/>
<name>A0A8X7SG77_BRACI</name>
<organism evidence="5 6">
    <name type="scientific">Brassica carinata</name>
    <name type="common">Ethiopian mustard</name>
    <name type="synonym">Abyssinian cabbage</name>
    <dbReference type="NCBI Taxonomy" id="52824"/>
    <lineage>
        <taxon>Eukaryota</taxon>
        <taxon>Viridiplantae</taxon>
        <taxon>Streptophyta</taxon>
        <taxon>Embryophyta</taxon>
        <taxon>Tracheophyta</taxon>
        <taxon>Spermatophyta</taxon>
        <taxon>Magnoliopsida</taxon>
        <taxon>eudicotyledons</taxon>
        <taxon>Gunneridae</taxon>
        <taxon>Pentapetalae</taxon>
        <taxon>rosids</taxon>
        <taxon>malvids</taxon>
        <taxon>Brassicales</taxon>
        <taxon>Brassicaceae</taxon>
        <taxon>Brassiceae</taxon>
        <taxon>Brassica</taxon>
    </lineage>
</organism>
<dbReference type="GO" id="GO:0035251">
    <property type="term" value="F:UDP-glucosyltransferase activity"/>
    <property type="evidence" value="ECO:0007669"/>
    <property type="project" value="InterPro"/>
</dbReference>
<sequence length="129" mass="14094">MVVKSWAPQVPVLNHKSISGFVTHCGWNSILEAVCAGIPMVAWPLYAEQRFNRVVIVGEIKIAISMNESETGFVSSLEVEKRVREIVEEGPVRETTKALKNAAESALVETGSSRTALTALLQSWSPKLS</sequence>
<dbReference type="InterPro" id="IPR050481">
    <property type="entry name" value="UDP-glycosyltransf_plant"/>
</dbReference>
<accession>A0A8X7SG77</accession>
<evidence type="ECO:0008006" key="7">
    <source>
        <dbReference type="Google" id="ProtNLM"/>
    </source>
</evidence>
<evidence type="ECO:0000313" key="5">
    <source>
        <dbReference type="EMBL" id="KAG2306005.1"/>
    </source>
</evidence>
<evidence type="ECO:0000256" key="1">
    <source>
        <dbReference type="ARBA" id="ARBA00009995"/>
    </source>
</evidence>
<dbReference type="CDD" id="cd03784">
    <property type="entry name" value="GT1_Gtf-like"/>
    <property type="match status" value="1"/>
</dbReference>
<keyword evidence="2 4" id="KW-0328">Glycosyltransferase</keyword>
<reference evidence="5 6" key="1">
    <citation type="submission" date="2020-02" db="EMBL/GenBank/DDBJ databases">
        <authorList>
            <person name="Ma Q."/>
            <person name="Huang Y."/>
            <person name="Song X."/>
            <person name="Pei D."/>
        </authorList>
    </citation>
    <scope>NUCLEOTIDE SEQUENCE [LARGE SCALE GENOMIC DNA]</scope>
    <source>
        <strain evidence="5">Sxm20200214</strain>
        <tissue evidence="5">Leaf</tissue>
    </source>
</reference>
<dbReference type="InterPro" id="IPR002213">
    <property type="entry name" value="UDP_glucos_trans"/>
</dbReference>
<dbReference type="PANTHER" id="PTHR48048:SF30">
    <property type="entry name" value="GLYCOSYLTRANSFERASE"/>
    <property type="match status" value="1"/>
</dbReference>
<evidence type="ECO:0000256" key="3">
    <source>
        <dbReference type="ARBA" id="ARBA00022679"/>
    </source>
</evidence>
<dbReference type="AlphaFoldDB" id="A0A8X7SG77"/>
<dbReference type="Proteomes" id="UP000886595">
    <property type="component" value="Unassembled WGS sequence"/>
</dbReference>
<evidence type="ECO:0000256" key="2">
    <source>
        <dbReference type="ARBA" id="ARBA00022676"/>
    </source>
</evidence>
<dbReference type="PANTHER" id="PTHR48048">
    <property type="entry name" value="GLYCOSYLTRANSFERASE"/>
    <property type="match status" value="1"/>
</dbReference>
<dbReference type="EMBL" id="JAAMPC010000006">
    <property type="protein sequence ID" value="KAG2306005.1"/>
    <property type="molecule type" value="Genomic_DNA"/>
</dbReference>